<keyword evidence="2" id="KW-1185">Reference proteome</keyword>
<dbReference type="Pfam" id="PF01527">
    <property type="entry name" value="HTH_Tnp_1"/>
    <property type="match status" value="1"/>
</dbReference>
<reference evidence="1 2" key="1">
    <citation type="submission" date="2020-01" db="EMBL/GenBank/DDBJ databases">
        <title>Draft genome sequence of Cand. Neptunochlamydia vexilliferae K9.</title>
        <authorList>
            <person name="Schulz F."/>
            <person name="Koestlbacher S."/>
            <person name="Wascher F."/>
            <person name="Pizzetti I."/>
            <person name="Horn M."/>
        </authorList>
    </citation>
    <scope>NUCLEOTIDE SEQUENCE [LARGE SCALE GENOMIC DNA]</scope>
    <source>
        <strain evidence="1 2">K9</strain>
    </source>
</reference>
<proteinExistence type="predicted"/>
<gene>
    <name evidence="1" type="ORF">NEPTK9_000792</name>
</gene>
<dbReference type="InterPro" id="IPR036388">
    <property type="entry name" value="WH-like_DNA-bd_sf"/>
</dbReference>
<dbReference type="Proteomes" id="UP001194714">
    <property type="component" value="Unassembled WGS sequence"/>
</dbReference>
<dbReference type="Gene3D" id="1.10.10.10">
    <property type="entry name" value="Winged helix-like DNA-binding domain superfamily/Winged helix DNA-binding domain"/>
    <property type="match status" value="1"/>
</dbReference>
<comment type="caution">
    <text evidence="1">The sequence shown here is derived from an EMBL/GenBank/DDBJ whole genome shotgun (WGS) entry which is preliminary data.</text>
</comment>
<evidence type="ECO:0000313" key="1">
    <source>
        <dbReference type="EMBL" id="MBF5059283.1"/>
    </source>
</evidence>
<protein>
    <recommendedName>
        <fullName evidence="3">Transposase</fullName>
    </recommendedName>
</protein>
<evidence type="ECO:0000313" key="2">
    <source>
        <dbReference type="Proteomes" id="UP001194714"/>
    </source>
</evidence>
<dbReference type="InterPro" id="IPR002514">
    <property type="entry name" value="Transposase_8"/>
</dbReference>
<name>A0ABS0AYS5_9BACT</name>
<dbReference type="EMBL" id="JAAEJV010000016">
    <property type="protein sequence ID" value="MBF5059283.1"/>
    <property type="molecule type" value="Genomic_DNA"/>
</dbReference>
<organism evidence="1 2">
    <name type="scientific">Candidatus Neptunichlamydia vexilliferae</name>
    <dbReference type="NCBI Taxonomy" id="1651774"/>
    <lineage>
        <taxon>Bacteria</taxon>
        <taxon>Pseudomonadati</taxon>
        <taxon>Chlamydiota</taxon>
        <taxon>Chlamydiia</taxon>
        <taxon>Parachlamydiales</taxon>
        <taxon>Simkaniaceae</taxon>
        <taxon>Candidatus Neptunichlamydia</taxon>
    </lineage>
</organism>
<sequence>MATTRKRHTASFKAKVALEAAKENKTLNELASEYGVHQVQISKWKKELLGGLDSLFTKNKANTKWDKERDELYKQIGKITVERDWLKKSFKAYPKP</sequence>
<dbReference type="SUPFAM" id="SSF48295">
    <property type="entry name" value="TrpR-like"/>
    <property type="match status" value="1"/>
</dbReference>
<dbReference type="InterPro" id="IPR010921">
    <property type="entry name" value="Trp_repressor/repl_initiator"/>
</dbReference>
<accession>A0ABS0AYS5</accession>
<evidence type="ECO:0008006" key="3">
    <source>
        <dbReference type="Google" id="ProtNLM"/>
    </source>
</evidence>